<dbReference type="EC" id="5.1.1.3" evidence="2 7"/>
<dbReference type="PROSITE" id="PS00923">
    <property type="entry name" value="ASP_GLU_RACEMASE_1"/>
    <property type="match status" value="1"/>
</dbReference>
<feature type="binding site" evidence="7">
    <location>
        <begin position="186"/>
        <end position="187"/>
    </location>
    <ligand>
        <name>substrate</name>
    </ligand>
</feature>
<evidence type="ECO:0000256" key="1">
    <source>
        <dbReference type="ARBA" id="ARBA00001602"/>
    </source>
</evidence>
<sequence>MSKQTAPIGVFDSGVGGISTLRTLAQALPNENFIFYGDSANAPYGEKSSEKVCVLASQVLDQLKHHQVKAVVIACNTATSAAKQQLMVANPNLPILGIEPALKQAVDAGRQHILVMATPLTISLPKYQAQVAKFQATTQIYSLPCPGLADTIELGHAGLPRIQALIDQLMADVKTQPIDAVVLGCTHYPFAADLIAAEFDHPVQIYTGYEGLAKNLVRHLTDQDLLRTAPNTDRQIDFYSSRNTPEELALYRHLYRYGLDQ</sequence>
<dbReference type="GO" id="GO:0009252">
    <property type="term" value="P:peptidoglycan biosynthetic process"/>
    <property type="evidence" value="ECO:0007669"/>
    <property type="project" value="UniProtKB-UniRule"/>
</dbReference>
<accession>A0A0R1JUL4</accession>
<feature type="binding site" evidence="7">
    <location>
        <begin position="12"/>
        <end position="13"/>
    </location>
    <ligand>
        <name>substrate</name>
    </ligand>
</feature>
<dbReference type="InterPro" id="IPR015942">
    <property type="entry name" value="Asp/Glu/hydantoin_racemase"/>
</dbReference>
<evidence type="ECO:0000256" key="7">
    <source>
        <dbReference type="HAMAP-Rule" id="MF_00258"/>
    </source>
</evidence>
<gene>
    <name evidence="7" type="primary">murI</name>
    <name evidence="8" type="ORF">FD30_GL002100</name>
</gene>
<dbReference type="EMBL" id="AZDT01000042">
    <property type="protein sequence ID" value="KRK74926.1"/>
    <property type="molecule type" value="Genomic_DNA"/>
</dbReference>
<dbReference type="NCBIfam" id="TIGR00067">
    <property type="entry name" value="glut_race"/>
    <property type="match status" value="1"/>
</dbReference>
<dbReference type="GO" id="GO:0071555">
    <property type="term" value="P:cell wall organization"/>
    <property type="evidence" value="ECO:0007669"/>
    <property type="project" value="UniProtKB-KW"/>
</dbReference>
<dbReference type="Pfam" id="PF01177">
    <property type="entry name" value="Asp_Glu_race"/>
    <property type="match status" value="1"/>
</dbReference>
<comment type="similarity">
    <text evidence="7">Belongs to the aspartate/glutamate racemases family.</text>
</comment>
<evidence type="ECO:0000256" key="3">
    <source>
        <dbReference type="ARBA" id="ARBA00022960"/>
    </source>
</evidence>
<dbReference type="InterPro" id="IPR001920">
    <property type="entry name" value="Asp/Glu_race"/>
</dbReference>
<dbReference type="OrthoDB" id="9801055at2"/>
<dbReference type="GeneID" id="84783420"/>
<feature type="binding site" evidence="7">
    <location>
        <begin position="76"/>
        <end position="77"/>
    </location>
    <ligand>
        <name>substrate</name>
    </ligand>
</feature>
<protein>
    <recommendedName>
        <fullName evidence="2 7">Glutamate racemase</fullName>
        <ecNumber evidence="2 7">5.1.1.3</ecNumber>
    </recommendedName>
</protein>
<keyword evidence="4 7" id="KW-0573">Peptidoglycan synthesis</keyword>
<dbReference type="HAMAP" id="MF_00258">
    <property type="entry name" value="Glu_racemase"/>
    <property type="match status" value="1"/>
</dbReference>
<reference evidence="8 9" key="1">
    <citation type="journal article" date="2015" name="Genome Announc.">
        <title>Expanding the biotechnology potential of lactobacilli through comparative genomics of 213 strains and associated genera.</title>
        <authorList>
            <person name="Sun Z."/>
            <person name="Harris H.M."/>
            <person name="McCann A."/>
            <person name="Guo C."/>
            <person name="Argimon S."/>
            <person name="Zhang W."/>
            <person name="Yang X."/>
            <person name="Jeffery I.B."/>
            <person name="Cooney J.C."/>
            <person name="Kagawa T.F."/>
            <person name="Liu W."/>
            <person name="Song Y."/>
            <person name="Salvetti E."/>
            <person name="Wrobel A."/>
            <person name="Rasinkangas P."/>
            <person name="Parkhill J."/>
            <person name="Rea M.C."/>
            <person name="O'Sullivan O."/>
            <person name="Ritari J."/>
            <person name="Douillard F.P."/>
            <person name="Paul Ross R."/>
            <person name="Yang R."/>
            <person name="Briner A.E."/>
            <person name="Felis G.E."/>
            <person name="de Vos W.M."/>
            <person name="Barrangou R."/>
            <person name="Klaenhammer T.R."/>
            <person name="Caufield P.W."/>
            <person name="Cui Y."/>
            <person name="Zhang H."/>
            <person name="O'Toole P.W."/>
        </authorList>
    </citation>
    <scope>NUCLEOTIDE SEQUENCE [LARGE SCALE GENOMIC DNA]</scope>
    <source>
        <strain evidence="8 9">DSM 19117</strain>
    </source>
</reference>
<dbReference type="InterPro" id="IPR004391">
    <property type="entry name" value="Glu_race"/>
</dbReference>
<proteinExistence type="inferred from homology"/>
<keyword evidence="5 7" id="KW-0413">Isomerase</keyword>
<evidence type="ECO:0000256" key="6">
    <source>
        <dbReference type="ARBA" id="ARBA00023316"/>
    </source>
</evidence>
<evidence type="ECO:0000313" key="9">
    <source>
        <dbReference type="Proteomes" id="UP000051162"/>
    </source>
</evidence>
<dbReference type="STRING" id="1423773.FD30_GL002100"/>
<comment type="caution">
    <text evidence="8">The sequence shown here is derived from an EMBL/GenBank/DDBJ whole genome shotgun (WGS) entry which is preliminary data.</text>
</comment>
<evidence type="ECO:0000256" key="4">
    <source>
        <dbReference type="ARBA" id="ARBA00022984"/>
    </source>
</evidence>
<feature type="active site" description="Proton donor/acceptor" evidence="7">
    <location>
        <position position="75"/>
    </location>
</feature>
<dbReference type="PATRIC" id="fig|1423773.3.peg.2155"/>
<organism evidence="8 9">
    <name type="scientific">Levilactobacillus namurensis DSM 19117</name>
    <dbReference type="NCBI Taxonomy" id="1423773"/>
    <lineage>
        <taxon>Bacteria</taxon>
        <taxon>Bacillati</taxon>
        <taxon>Bacillota</taxon>
        <taxon>Bacilli</taxon>
        <taxon>Lactobacillales</taxon>
        <taxon>Lactobacillaceae</taxon>
        <taxon>Levilactobacillus</taxon>
    </lineage>
</organism>
<evidence type="ECO:0000256" key="2">
    <source>
        <dbReference type="ARBA" id="ARBA00013090"/>
    </source>
</evidence>
<dbReference type="GO" id="GO:0008360">
    <property type="term" value="P:regulation of cell shape"/>
    <property type="evidence" value="ECO:0007669"/>
    <property type="project" value="UniProtKB-KW"/>
</dbReference>
<keyword evidence="3 7" id="KW-0133">Cell shape</keyword>
<name>A0A0R1JUL4_9LACO</name>
<feature type="binding site" evidence="7">
    <location>
        <begin position="44"/>
        <end position="45"/>
    </location>
    <ligand>
        <name>substrate</name>
    </ligand>
</feature>
<dbReference type="UniPathway" id="UPA00219"/>
<feature type="active site" description="Proton donor/acceptor" evidence="7">
    <location>
        <position position="185"/>
    </location>
</feature>
<evidence type="ECO:0000256" key="5">
    <source>
        <dbReference type="ARBA" id="ARBA00023235"/>
    </source>
</evidence>
<dbReference type="PANTHER" id="PTHR21198">
    <property type="entry name" value="GLUTAMATE RACEMASE"/>
    <property type="match status" value="1"/>
</dbReference>
<evidence type="ECO:0000313" key="8">
    <source>
        <dbReference type="EMBL" id="KRK74926.1"/>
    </source>
</evidence>
<dbReference type="InterPro" id="IPR018187">
    <property type="entry name" value="Asp/Glu_racemase_AS_1"/>
</dbReference>
<comment type="pathway">
    <text evidence="7">Cell wall biogenesis; peptidoglycan biosynthesis.</text>
</comment>
<dbReference type="Proteomes" id="UP000051162">
    <property type="component" value="Unassembled WGS sequence"/>
</dbReference>
<comment type="catalytic activity">
    <reaction evidence="1 7">
        <text>L-glutamate = D-glutamate</text>
        <dbReference type="Rhea" id="RHEA:12813"/>
        <dbReference type="ChEBI" id="CHEBI:29985"/>
        <dbReference type="ChEBI" id="CHEBI:29986"/>
        <dbReference type="EC" id="5.1.1.3"/>
    </reaction>
</comment>
<dbReference type="PANTHER" id="PTHR21198:SF3">
    <property type="entry name" value="GLUTAMATE RACEMASE"/>
    <property type="match status" value="1"/>
</dbReference>
<keyword evidence="9" id="KW-1185">Reference proteome</keyword>
<dbReference type="SUPFAM" id="SSF53681">
    <property type="entry name" value="Aspartate/glutamate racemase"/>
    <property type="match status" value="2"/>
</dbReference>
<comment type="function">
    <text evidence="7">Provides the (R)-glutamate required for cell wall biosynthesis.</text>
</comment>
<dbReference type="RefSeq" id="WP_056944406.1">
    <property type="nucleotide sequence ID" value="NZ_AZDT01000042.1"/>
</dbReference>
<dbReference type="GO" id="GO:0008881">
    <property type="term" value="F:glutamate racemase activity"/>
    <property type="evidence" value="ECO:0007669"/>
    <property type="project" value="UniProtKB-UniRule"/>
</dbReference>
<keyword evidence="6 7" id="KW-0961">Cell wall biogenesis/degradation</keyword>
<dbReference type="AlphaFoldDB" id="A0A0R1JUL4"/>
<dbReference type="Gene3D" id="3.40.50.1860">
    <property type="match status" value="2"/>
</dbReference>